<dbReference type="InterPro" id="IPR008884">
    <property type="entry name" value="TylF_MeTrfase"/>
</dbReference>
<dbReference type="SUPFAM" id="SSF48452">
    <property type="entry name" value="TPR-like"/>
    <property type="match status" value="1"/>
</dbReference>
<evidence type="ECO:0000256" key="1">
    <source>
        <dbReference type="SAM" id="SignalP"/>
    </source>
</evidence>
<name>A0A7S3DS50_9STRA</name>
<sequence>MAQITMMVPAARRRLSRTGGPWTVDAASCLLLLVSLFQGNPIEAWTSTSSRSRAPATRISSTTTLWGTSLFDTLTATSPIMAAFEAHTQGQDALERGATNAAVQHYQTATQLHPTADRYFRWGHALEENGESLPAIDAFATALEMATDNHDMELMRDVHLKLAHLWSEHVGDYEQALSHVDTVLSMELSNDNNDDDDGAVEEDAVAMDQKAFFLAATGQFEQAIALWDQALTLKEAAPKGSRAKEVEEDAKLYRAMAHYILLREGDNEQDNNNNADIVAMTQEQPHKVESWNYVLQHPPTTSTNVWHQRLFSGTATLLQDALQAARPDGLICEFGVFHGKSIRLLASLVDASTTIDGFDTFEGIPEEWGDEPAGSYTAAAEIPQRCPANVQFHVGLFAETLPQYVQSTNPATTPVRLINVDCDLYQGTVEIMEFLAPRIGPGTVIVFDEYLMTPTWVDDEYKAFQEAVQKFGWEYEYLAYSLFSKQAVVRITKSDSFVGPAMD</sequence>
<proteinExistence type="predicted"/>
<dbReference type="InterPro" id="IPR019734">
    <property type="entry name" value="TPR_rpt"/>
</dbReference>
<dbReference type="AlphaFoldDB" id="A0A7S3DS50"/>
<dbReference type="Gene3D" id="1.25.40.10">
    <property type="entry name" value="Tetratricopeptide repeat domain"/>
    <property type="match status" value="2"/>
</dbReference>
<dbReference type="SMART" id="SM00028">
    <property type="entry name" value="TPR"/>
    <property type="match status" value="2"/>
</dbReference>
<dbReference type="Pfam" id="PF14938">
    <property type="entry name" value="SNAP"/>
    <property type="match status" value="1"/>
</dbReference>
<feature type="chain" id="PRO_5031560808" evidence="1">
    <location>
        <begin position="45"/>
        <end position="503"/>
    </location>
</feature>
<organism evidence="2">
    <name type="scientific">Entomoneis paludosa</name>
    <dbReference type="NCBI Taxonomy" id="265537"/>
    <lineage>
        <taxon>Eukaryota</taxon>
        <taxon>Sar</taxon>
        <taxon>Stramenopiles</taxon>
        <taxon>Ochrophyta</taxon>
        <taxon>Bacillariophyta</taxon>
        <taxon>Bacillariophyceae</taxon>
        <taxon>Bacillariophycidae</taxon>
        <taxon>Entomoneidaceae</taxon>
        <taxon>Entomoneis</taxon>
    </lineage>
</organism>
<evidence type="ECO:0000313" key="2">
    <source>
        <dbReference type="EMBL" id="CAD9975537.1"/>
    </source>
</evidence>
<protein>
    <submittedName>
        <fullName evidence="2">Uncharacterized protein</fullName>
    </submittedName>
</protein>
<accession>A0A7S3DS50</accession>
<dbReference type="PANTHER" id="PTHR40036:SF1">
    <property type="entry name" value="MACROCIN O-METHYLTRANSFERASE"/>
    <property type="match status" value="1"/>
</dbReference>
<dbReference type="SUPFAM" id="SSF53335">
    <property type="entry name" value="S-adenosyl-L-methionine-dependent methyltransferases"/>
    <property type="match status" value="1"/>
</dbReference>
<dbReference type="Pfam" id="PF13578">
    <property type="entry name" value="Methyltransf_24"/>
    <property type="match status" value="1"/>
</dbReference>
<dbReference type="InterPro" id="IPR011990">
    <property type="entry name" value="TPR-like_helical_dom_sf"/>
</dbReference>
<dbReference type="EMBL" id="HBHT01024311">
    <property type="protein sequence ID" value="CAD9975537.1"/>
    <property type="molecule type" value="Transcribed_RNA"/>
</dbReference>
<dbReference type="InterPro" id="IPR029063">
    <property type="entry name" value="SAM-dependent_MTases_sf"/>
</dbReference>
<feature type="signal peptide" evidence="1">
    <location>
        <begin position="1"/>
        <end position="44"/>
    </location>
</feature>
<dbReference type="PANTHER" id="PTHR40036">
    <property type="entry name" value="MACROCIN O-METHYLTRANSFERASE"/>
    <property type="match status" value="1"/>
</dbReference>
<gene>
    <name evidence="2" type="ORF">APAL1065_LOCUS16316</name>
</gene>
<dbReference type="Gene3D" id="3.40.50.150">
    <property type="entry name" value="Vaccinia Virus protein VP39"/>
    <property type="match status" value="1"/>
</dbReference>
<reference evidence="2" key="1">
    <citation type="submission" date="2021-01" db="EMBL/GenBank/DDBJ databases">
        <authorList>
            <person name="Corre E."/>
            <person name="Pelletier E."/>
            <person name="Niang G."/>
            <person name="Scheremetjew M."/>
            <person name="Finn R."/>
            <person name="Kale V."/>
            <person name="Holt S."/>
            <person name="Cochrane G."/>
            <person name="Meng A."/>
            <person name="Brown T."/>
            <person name="Cohen L."/>
        </authorList>
    </citation>
    <scope>NUCLEOTIDE SEQUENCE</scope>
    <source>
        <strain evidence="2">CCMP125</strain>
    </source>
</reference>
<keyword evidence="1" id="KW-0732">Signal</keyword>